<name>A0ABP0BXG1_9PEZI</name>
<organism evidence="3 4">
    <name type="scientific">Sporothrix curviconia</name>
    <dbReference type="NCBI Taxonomy" id="1260050"/>
    <lineage>
        <taxon>Eukaryota</taxon>
        <taxon>Fungi</taxon>
        <taxon>Dikarya</taxon>
        <taxon>Ascomycota</taxon>
        <taxon>Pezizomycotina</taxon>
        <taxon>Sordariomycetes</taxon>
        <taxon>Sordariomycetidae</taxon>
        <taxon>Ophiostomatales</taxon>
        <taxon>Ophiostomataceae</taxon>
        <taxon>Sporothrix</taxon>
    </lineage>
</organism>
<sequence length="311" mass="34612">MADPFEVRVRFSAQLQNLNASATSAQKAAAYALKYKDMEEDLHSCIIEQLEKPQTALNKRANIMYFIEHFLEMAQREGNNDYAGMIQRDIIRVVDAVAPESGQGAANVKVVRRVLQGMQQKGFLEAQAVTEIEEVLKERETDLLSPVNGRGAEEAGGMDGGGELRGRDPMYVDGGGQSLSQTNSSRRHNGEHGATGDAGGADAHPVEPSRRLDRRQIEERLEEDRERHKRLRESMWAVPKGPDAEMWRLWEETSDLGEDDHLMGEEEQAEREQVLIAACVHRAEAARAGASPATNHNHSRKPSDPVAFYIT</sequence>
<protein>
    <recommendedName>
        <fullName evidence="2">CID domain-containing protein</fullName>
    </recommendedName>
</protein>
<dbReference type="InterPro" id="IPR008942">
    <property type="entry name" value="ENTH_VHS"/>
</dbReference>
<dbReference type="InterPro" id="IPR024637">
    <property type="entry name" value="Ctk3_C"/>
</dbReference>
<dbReference type="PANTHER" id="PTHR28291:SF1">
    <property type="entry name" value="CTD KINASE SUBUNIT GAMMA"/>
    <property type="match status" value="1"/>
</dbReference>
<dbReference type="InterPro" id="IPR024638">
    <property type="entry name" value="Ctk3_N"/>
</dbReference>
<dbReference type="InterPro" id="IPR042326">
    <property type="entry name" value="Ctk3"/>
</dbReference>
<dbReference type="PROSITE" id="PS51391">
    <property type="entry name" value="CID"/>
    <property type="match status" value="1"/>
</dbReference>
<dbReference type="Pfam" id="PF12243">
    <property type="entry name" value="CTK3"/>
    <property type="match status" value="1"/>
</dbReference>
<dbReference type="PANTHER" id="PTHR28291">
    <property type="entry name" value="CTD KINASE SUBUNIT GAMMA"/>
    <property type="match status" value="1"/>
</dbReference>
<proteinExistence type="predicted"/>
<evidence type="ECO:0000313" key="4">
    <source>
        <dbReference type="Proteomes" id="UP001642405"/>
    </source>
</evidence>
<evidence type="ECO:0000259" key="2">
    <source>
        <dbReference type="PROSITE" id="PS51391"/>
    </source>
</evidence>
<evidence type="ECO:0000313" key="3">
    <source>
        <dbReference type="EMBL" id="CAK7224442.1"/>
    </source>
</evidence>
<reference evidence="3 4" key="1">
    <citation type="submission" date="2024-01" db="EMBL/GenBank/DDBJ databases">
        <authorList>
            <person name="Allen C."/>
            <person name="Tagirdzhanova G."/>
        </authorList>
    </citation>
    <scope>NUCLEOTIDE SEQUENCE [LARGE SCALE GENOMIC DNA]</scope>
</reference>
<dbReference type="InterPro" id="IPR006569">
    <property type="entry name" value="CID_dom"/>
</dbReference>
<feature type="region of interest" description="Disordered" evidence="1">
    <location>
        <begin position="286"/>
        <end position="311"/>
    </location>
</feature>
<accession>A0ABP0BXG1</accession>
<dbReference type="Gene3D" id="1.25.40.90">
    <property type="match status" value="1"/>
</dbReference>
<dbReference type="Proteomes" id="UP001642405">
    <property type="component" value="Unassembled WGS sequence"/>
</dbReference>
<feature type="compositionally biased region" description="Basic and acidic residues" evidence="1">
    <location>
        <begin position="204"/>
        <end position="226"/>
    </location>
</feature>
<dbReference type="Pfam" id="PF12350">
    <property type="entry name" value="CTK3_C"/>
    <property type="match status" value="1"/>
</dbReference>
<keyword evidence="4" id="KW-1185">Reference proteome</keyword>
<gene>
    <name evidence="3" type="ORF">SCUCBS95973_005519</name>
</gene>
<feature type="domain" description="CID" evidence="2">
    <location>
        <begin position="3"/>
        <end position="140"/>
    </location>
</feature>
<feature type="region of interest" description="Disordered" evidence="1">
    <location>
        <begin position="143"/>
        <end position="229"/>
    </location>
</feature>
<evidence type="ECO:0000256" key="1">
    <source>
        <dbReference type="SAM" id="MobiDB-lite"/>
    </source>
</evidence>
<comment type="caution">
    <text evidence="3">The sequence shown here is derived from an EMBL/GenBank/DDBJ whole genome shotgun (WGS) entry which is preliminary data.</text>
</comment>
<dbReference type="EMBL" id="CAWUHB010000030">
    <property type="protein sequence ID" value="CAK7224442.1"/>
    <property type="molecule type" value="Genomic_DNA"/>
</dbReference>